<keyword evidence="9" id="KW-1185">Reference proteome</keyword>
<evidence type="ECO:0000259" key="7">
    <source>
        <dbReference type="PROSITE" id="PS51704"/>
    </source>
</evidence>
<evidence type="ECO:0000256" key="4">
    <source>
        <dbReference type="ARBA" id="ARBA00022798"/>
    </source>
</evidence>
<evidence type="ECO:0000256" key="5">
    <source>
        <dbReference type="ARBA" id="ARBA00022801"/>
    </source>
</evidence>
<dbReference type="Proteomes" id="UP000075357">
    <property type="component" value="Unassembled WGS sequence"/>
</dbReference>
<proteinExistence type="inferred from homology"/>
<name>A0A150HEV0_9MICO</name>
<dbReference type="GO" id="GO:0006071">
    <property type="term" value="P:glycerol metabolic process"/>
    <property type="evidence" value="ECO:0007669"/>
    <property type="project" value="UniProtKB-KW"/>
</dbReference>
<dbReference type="GO" id="GO:0006629">
    <property type="term" value="P:lipid metabolic process"/>
    <property type="evidence" value="ECO:0007669"/>
    <property type="project" value="InterPro"/>
</dbReference>
<dbReference type="PANTHER" id="PTHR43620:SF7">
    <property type="entry name" value="GLYCEROPHOSPHODIESTER PHOSPHODIESTERASE GDPD5-RELATED"/>
    <property type="match status" value="1"/>
</dbReference>
<sequence>MLRARPLVIGHRGAPGYRPEHTRSSYELALAMGVDAVEPDVVFTKDAVAVVRHENEISGTTDVADRPEFADRRTTKPVDGVPQTGWFTEDFTWAELSTLRCRERLPHLRPGSAAFDDTEPPLRLRDLLDLVATASRQQGRDIGIVLEIKHATSFGTLGFAVADLIAAELRAAGWAEGARSLFVESFELAVLRELRGRGIPATYVYLVEADGAPFDLVAAHGAAATPCRDQVSPAGLARLAREVDGISIDKAMLLSSALRGAELVADAHAEGLAVFTWTCRPENAFLTPAFRRGDDDAAFGDYAAEWGVIRDAGLDGVFVDHADLGVAFFR</sequence>
<dbReference type="Pfam" id="PF03009">
    <property type="entry name" value="GDPD"/>
    <property type="match status" value="1"/>
</dbReference>
<evidence type="ECO:0000313" key="9">
    <source>
        <dbReference type="Proteomes" id="UP000075357"/>
    </source>
</evidence>
<dbReference type="EMBL" id="LRAD01000030">
    <property type="protein sequence ID" value="KXZ60642.1"/>
    <property type="molecule type" value="Genomic_DNA"/>
</dbReference>
<dbReference type="GO" id="GO:0008889">
    <property type="term" value="F:glycerophosphodiester phosphodiesterase activity"/>
    <property type="evidence" value="ECO:0007669"/>
    <property type="project" value="UniProtKB-EC"/>
</dbReference>
<dbReference type="InterPro" id="IPR017946">
    <property type="entry name" value="PLC-like_Pdiesterase_TIM-brl"/>
</dbReference>
<keyword evidence="4" id="KW-0319">Glycerol metabolism</keyword>
<dbReference type="PATRIC" id="fig|36807.3.peg.1452"/>
<gene>
    <name evidence="8" type="primary">glpQ</name>
    <name evidence="8" type="ORF">Mlaev_01428</name>
</gene>
<keyword evidence="5 8" id="KW-0378">Hydrolase</keyword>
<feature type="domain" description="GP-PDE" evidence="7">
    <location>
        <begin position="6"/>
        <end position="329"/>
    </location>
</feature>
<dbReference type="PROSITE" id="PS51704">
    <property type="entry name" value="GP_PDE"/>
    <property type="match status" value="1"/>
</dbReference>
<comment type="catalytic activity">
    <reaction evidence="6">
        <text>a sn-glycero-3-phosphodiester + H2O = an alcohol + sn-glycerol 3-phosphate + H(+)</text>
        <dbReference type="Rhea" id="RHEA:12969"/>
        <dbReference type="ChEBI" id="CHEBI:15377"/>
        <dbReference type="ChEBI" id="CHEBI:15378"/>
        <dbReference type="ChEBI" id="CHEBI:30879"/>
        <dbReference type="ChEBI" id="CHEBI:57597"/>
        <dbReference type="ChEBI" id="CHEBI:83408"/>
        <dbReference type="EC" id="3.1.4.46"/>
    </reaction>
</comment>
<dbReference type="GO" id="GO:0042597">
    <property type="term" value="C:periplasmic space"/>
    <property type="evidence" value="ECO:0007669"/>
    <property type="project" value="TreeGrafter"/>
</dbReference>
<protein>
    <recommendedName>
        <fullName evidence="2">glycerophosphodiester phosphodiesterase</fullName>
        <ecNumber evidence="2">3.1.4.46</ecNumber>
    </recommendedName>
</protein>
<dbReference type="STRING" id="36807.Mlaev_01428"/>
<dbReference type="SUPFAM" id="SSF51695">
    <property type="entry name" value="PLC-like phosphodiesterases"/>
    <property type="match status" value="1"/>
</dbReference>
<evidence type="ECO:0000256" key="1">
    <source>
        <dbReference type="ARBA" id="ARBA00007277"/>
    </source>
</evidence>
<keyword evidence="3" id="KW-0732">Signal</keyword>
<reference evidence="8 9" key="1">
    <citation type="submission" date="2016-01" db="EMBL/GenBank/DDBJ databases">
        <title>Draft genome sequences of Microbacterium laevaniformans LCDC 91-0039 and the type strain of Microbacterium hominis LCDC 84-209.</title>
        <authorList>
            <person name="Bernier A.-M."/>
            <person name="Bernard K."/>
        </authorList>
    </citation>
    <scope>NUCLEOTIDE SEQUENCE [LARGE SCALE GENOMIC DNA]</scope>
    <source>
        <strain evidence="8 9">LCDC 91-0039</strain>
    </source>
</reference>
<dbReference type="EC" id="3.1.4.46" evidence="2"/>
<dbReference type="AlphaFoldDB" id="A0A150HEV0"/>
<comment type="caution">
    <text evidence="8">The sequence shown here is derived from an EMBL/GenBank/DDBJ whole genome shotgun (WGS) entry which is preliminary data.</text>
</comment>
<dbReference type="InterPro" id="IPR030395">
    <property type="entry name" value="GP_PDE_dom"/>
</dbReference>
<evidence type="ECO:0000256" key="6">
    <source>
        <dbReference type="ARBA" id="ARBA00047512"/>
    </source>
</evidence>
<accession>A0A150HEV0</accession>
<evidence type="ECO:0000313" key="8">
    <source>
        <dbReference type="EMBL" id="KXZ60642.1"/>
    </source>
</evidence>
<organism evidence="8 9">
    <name type="scientific">Microbacterium laevaniformans</name>
    <dbReference type="NCBI Taxonomy" id="36807"/>
    <lineage>
        <taxon>Bacteria</taxon>
        <taxon>Bacillati</taxon>
        <taxon>Actinomycetota</taxon>
        <taxon>Actinomycetes</taxon>
        <taxon>Micrococcales</taxon>
        <taxon>Microbacteriaceae</taxon>
        <taxon>Microbacterium</taxon>
    </lineage>
</organism>
<dbReference type="Gene3D" id="3.20.20.190">
    <property type="entry name" value="Phosphatidylinositol (PI) phosphodiesterase"/>
    <property type="match status" value="1"/>
</dbReference>
<dbReference type="RefSeq" id="WP_061682896.1">
    <property type="nucleotide sequence ID" value="NZ_LRAD01000030.1"/>
</dbReference>
<evidence type="ECO:0000256" key="3">
    <source>
        <dbReference type="ARBA" id="ARBA00022729"/>
    </source>
</evidence>
<comment type="similarity">
    <text evidence="1">Belongs to the glycerophosphoryl diester phosphodiesterase family.</text>
</comment>
<evidence type="ECO:0000256" key="2">
    <source>
        <dbReference type="ARBA" id="ARBA00012247"/>
    </source>
</evidence>
<dbReference type="PANTHER" id="PTHR43620">
    <property type="entry name" value="GLYCEROPHOSPHORYL DIESTER PHOSPHODIESTERASE"/>
    <property type="match status" value="1"/>
</dbReference>